<comment type="pathway">
    <text evidence="1 8">Metabolic intermediate biosynthesis; chorismate biosynthesis; chorismate from D-erythrose 4-phosphate and phosphoenolpyruvate: step 6/7.</text>
</comment>
<evidence type="ECO:0000313" key="11">
    <source>
        <dbReference type="EMBL" id="PWN08146.1"/>
    </source>
</evidence>
<keyword evidence="5 8" id="KW-0808">Transferase</keyword>
<comment type="catalytic activity">
    <reaction evidence="7">
        <text>3-phosphoshikimate + phosphoenolpyruvate = 5-O-(1-carboxyvinyl)-3-phosphoshikimate + phosphate</text>
        <dbReference type="Rhea" id="RHEA:21256"/>
        <dbReference type="ChEBI" id="CHEBI:43474"/>
        <dbReference type="ChEBI" id="CHEBI:57701"/>
        <dbReference type="ChEBI" id="CHEBI:58702"/>
        <dbReference type="ChEBI" id="CHEBI:145989"/>
        <dbReference type="EC" id="2.5.1.19"/>
    </reaction>
    <physiologicalReaction direction="left-to-right" evidence="7">
        <dbReference type="Rhea" id="RHEA:21257"/>
    </physiologicalReaction>
</comment>
<feature type="binding site" evidence="8">
    <location>
        <position position="313"/>
    </location>
    <ligand>
        <name>3-phosphoshikimate</name>
        <dbReference type="ChEBI" id="CHEBI:145989"/>
    </ligand>
</feature>
<dbReference type="RefSeq" id="WP_109643767.1">
    <property type="nucleotide sequence ID" value="NZ_QGGB01000001.1"/>
</dbReference>
<comment type="caution">
    <text evidence="11">The sequence shown here is derived from an EMBL/GenBank/DDBJ whole genome shotgun (WGS) entry which is preliminary data.</text>
</comment>
<feature type="binding site" evidence="8">
    <location>
        <position position="388"/>
    </location>
    <ligand>
        <name>phosphoenolpyruvate</name>
        <dbReference type="ChEBI" id="CHEBI:58702"/>
    </ligand>
</feature>
<evidence type="ECO:0000256" key="3">
    <source>
        <dbReference type="ARBA" id="ARBA00022490"/>
    </source>
</evidence>
<dbReference type="EC" id="2.5.1.19" evidence="8"/>
<comment type="caution">
    <text evidence="8">Lacks conserved residue(s) required for the propagation of feature annotation.</text>
</comment>
<organism evidence="11 12">
    <name type="scientific">Rhodohalobacter mucosus</name>
    <dbReference type="NCBI Taxonomy" id="2079485"/>
    <lineage>
        <taxon>Bacteria</taxon>
        <taxon>Pseudomonadati</taxon>
        <taxon>Balneolota</taxon>
        <taxon>Balneolia</taxon>
        <taxon>Balneolales</taxon>
        <taxon>Balneolaceae</taxon>
        <taxon>Rhodohalobacter</taxon>
    </lineage>
</organism>
<dbReference type="CDD" id="cd01556">
    <property type="entry name" value="EPSP_synthase"/>
    <property type="match status" value="1"/>
</dbReference>
<keyword evidence="4 8" id="KW-0028">Amino-acid biosynthesis</keyword>
<dbReference type="Pfam" id="PF00275">
    <property type="entry name" value="EPSP_synthase"/>
    <property type="match status" value="1"/>
</dbReference>
<evidence type="ECO:0000256" key="5">
    <source>
        <dbReference type="ARBA" id="ARBA00022679"/>
    </source>
</evidence>
<evidence type="ECO:0000256" key="6">
    <source>
        <dbReference type="ARBA" id="ARBA00023141"/>
    </source>
</evidence>
<feature type="binding site" evidence="8">
    <location>
        <position position="168"/>
    </location>
    <ligand>
        <name>phosphoenolpyruvate</name>
        <dbReference type="ChEBI" id="CHEBI:58702"/>
    </ligand>
</feature>
<feature type="region of interest" description="Disordered" evidence="9">
    <location>
        <begin position="1"/>
        <end position="20"/>
    </location>
</feature>
<feature type="domain" description="Enolpyruvate transferase" evidence="10">
    <location>
        <begin position="5"/>
        <end position="423"/>
    </location>
</feature>
<evidence type="ECO:0000256" key="8">
    <source>
        <dbReference type="HAMAP-Rule" id="MF_00210"/>
    </source>
</evidence>
<comment type="similarity">
    <text evidence="2 8">Belongs to the EPSP synthase family.</text>
</comment>
<proteinExistence type="inferred from homology"/>
<keyword evidence="6 8" id="KW-0057">Aromatic amino acid biosynthesis</keyword>
<reference evidence="11 12" key="1">
    <citation type="submission" date="2018-05" db="EMBL/GenBank/DDBJ databases">
        <title>Rhodohalobacter halophilus gen. nov., sp. nov., a moderately halophilic member of the family Balneolaceae.</title>
        <authorList>
            <person name="Liu Z.-W."/>
        </authorList>
    </citation>
    <scope>NUCLEOTIDE SEQUENCE [LARGE SCALE GENOMIC DNA]</scope>
    <source>
        <strain evidence="11 12">8A47</strain>
    </source>
</reference>
<dbReference type="PROSITE" id="PS00104">
    <property type="entry name" value="EPSP_SYNTHASE_1"/>
    <property type="match status" value="1"/>
</dbReference>
<dbReference type="GO" id="GO:0005737">
    <property type="term" value="C:cytoplasm"/>
    <property type="evidence" value="ECO:0007669"/>
    <property type="project" value="UniProtKB-SubCell"/>
</dbReference>
<protein>
    <recommendedName>
        <fullName evidence="8">3-phosphoshikimate 1-carboxyvinyltransferase</fullName>
        <ecNumber evidence="8">2.5.1.19</ecNumber>
    </recommendedName>
    <alternativeName>
        <fullName evidence="8">5-enolpyruvylshikimate-3-phosphate synthase</fullName>
        <shortName evidence="8">EPSP synthase</shortName>
        <shortName evidence="8">EPSPS</shortName>
    </alternativeName>
</protein>
<comment type="function">
    <text evidence="8">Catalyzes the transfer of the enolpyruvyl moiety of phosphoenolpyruvate (PEP) to the 5-hydroxyl of shikimate-3-phosphate (S3P) to produce enolpyruvyl shikimate-3-phosphate and inorganic phosphate.</text>
</comment>
<feature type="binding site" evidence="8">
    <location>
        <position position="93"/>
    </location>
    <ligand>
        <name>phosphoenolpyruvate</name>
        <dbReference type="ChEBI" id="CHEBI:58702"/>
    </ligand>
</feature>
<dbReference type="PANTHER" id="PTHR21090">
    <property type="entry name" value="AROM/DEHYDROQUINATE SYNTHASE"/>
    <property type="match status" value="1"/>
</dbReference>
<feature type="active site" description="Proton acceptor" evidence="8">
    <location>
        <position position="313"/>
    </location>
</feature>
<accession>A0A316U3S6</accession>
<evidence type="ECO:0000256" key="4">
    <source>
        <dbReference type="ARBA" id="ARBA00022605"/>
    </source>
</evidence>
<dbReference type="InterPro" id="IPR023193">
    <property type="entry name" value="EPSP_synthase_CS"/>
</dbReference>
<dbReference type="InterPro" id="IPR036968">
    <property type="entry name" value="Enolpyruvate_Tfrase_sf"/>
</dbReference>
<gene>
    <name evidence="8 11" type="primary">aroA</name>
    <name evidence="11" type="ORF">DDZ15_00485</name>
</gene>
<evidence type="ECO:0000256" key="9">
    <source>
        <dbReference type="SAM" id="MobiDB-lite"/>
    </source>
</evidence>
<dbReference type="InterPro" id="IPR001986">
    <property type="entry name" value="Enolpyruvate_Tfrase_dom"/>
</dbReference>
<evidence type="ECO:0000256" key="1">
    <source>
        <dbReference type="ARBA" id="ARBA00004811"/>
    </source>
</evidence>
<dbReference type="GO" id="GO:0003866">
    <property type="term" value="F:3-phosphoshikimate 1-carboxyvinyltransferase activity"/>
    <property type="evidence" value="ECO:0007669"/>
    <property type="project" value="UniProtKB-UniRule"/>
</dbReference>
<dbReference type="PIRSF" id="PIRSF000505">
    <property type="entry name" value="EPSPS"/>
    <property type="match status" value="1"/>
</dbReference>
<keyword evidence="12" id="KW-1185">Reference proteome</keyword>
<evidence type="ECO:0000313" key="12">
    <source>
        <dbReference type="Proteomes" id="UP000245533"/>
    </source>
</evidence>
<dbReference type="HAMAP" id="MF_00210">
    <property type="entry name" value="EPSP_synth"/>
    <property type="match status" value="1"/>
</dbReference>
<dbReference type="FunFam" id="3.65.10.10:FF:000005">
    <property type="entry name" value="3-phosphoshikimate 1-carboxyvinyltransferase"/>
    <property type="match status" value="1"/>
</dbReference>
<dbReference type="SUPFAM" id="SSF55205">
    <property type="entry name" value="EPT/RTPC-like"/>
    <property type="match status" value="1"/>
</dbReference>
<dbReference type="Proteomes" id="UP000245533">
    <property type="component" value="Unassembled WGS sequence"/>
</dbReference>
<feature type="binding site" evidence="8">
    <location>
        <position position="344"/>
    </location>
    <ligand>
        <name>phosphoenolpyruvate</name>
        <dbReference type="ChEBI" id="CHEBI:58702"/>
    </ligand>
</feature>
<sequence>MIKKVQPGTKLSGTVTAPPDKSISHRSALFAALSREVSVIENFSEAADPQSTLNCLTLLGVEIDRNGRSVRIRGVGRDGFQTPLKPLDCGNSGTTMRLLSGIVAGAGIECRLTGDASLSSRTMKRIMDPLKQMGCTIDGKDGEYAPIHIGKNQGLRPLRYPLPIPSAQLKSCVLLAGLFSDDPVEVVEPIPSRDHTERLLELDSEAFGTAKVIRSSRSDVIPAQNYEVPGDFSAAAFWMVGGTIFPGAEIRISNTGMNPTRNAAYHILEQMGAEFERTNDRFAQKEPVSDLTVTSSALRAIELDPALVPNCIDELPVLMVAMCFAEGRSVISGASELRHKETDRLAAMHEILTLAGAKTELKEDGIIIYGNPDFEPLAARYPSFHDHRMAMASAILALRSKGSSEIVDAECTAISYPHFWQDLSALQEN</sequence>
<feature type="binding site" evidence="8">
    <location>
        <position position="121"/>
    </location>
    <ligand>
        <name>phosphoenolpyruvate</name>
        <dbReference type="ChEBI" id="CHEBI:58702"/>
    </ligand>
</feature>
<dbReference type="GO" id="GO:0008652">
    <property type="term" value="P:amino acid biosynthetic process"/>
    <property type="evidence" value="ECO:0007669"/>
    <property type="project" value="UniProtKB-KW"/>
</dbReference>
<feature type="binding site" evidence="8">
    <location>
        <position position="22"/>
    </location>
    <ligand>
        <name>3-phosphoshikimate</name>
        <dbReference type="ChEBI" id="CHEBI:145989"/>
    </ligand>
</feature>
<dbReference type="GO" id="GO:0009073">
    <property type="term" value="P:aromatic amino acid family biosynthetic process"/>
    <property type="evidence" value="ECO:0007669"/>
    <property type="project" value="UniProtKB-KW"/>
</dbReference>
<dbReference type="PANTHER" id="PTHR21090:SF5">
    <property type="entry name" value="PENTAFUNCTIONAL AROM POLYPEPTIDE"/>
    <property type="match status" value="1"/>
</dbReference>
<dbReference type="OrthoDB" id="9809920at2"/>
<keyword evidence="3 8" id="KW-0963">Cytoplasm</keyword>
<name>A0A316U3S6_9BACT</name>
<dbReference type="PROSITE" id="PS00885">
    <property type="entry name" value="EPSP_SYNTHASE_2"/>
    <property type="match status" value="1"/>
</dbReference>
<comment type="subunit">
    <text evidence="8">Monomer.</text>
</comment>
<evidence type="ECO:0000259" key="10">
    <source>
        <dbReference type="Pfam" id="PF00275"/>
    </source>
</evidence>
<dbReference type="UniPathway" id="UPA00053">
    <property type="reaction ID" value="UER00089"/>
</dbReference>
<dbReference type="EMBL" id="QGGB01000001">
    <property type="protein sequence ID" value="PWN08146.1"/>
    <property type="molecule type" value="Genomic_DNA"/>
</dbReference>
<dbReference type="GO" id="GO:0009423">
    <property type="term" value="P:chorismate biosynthetic process"/>
    <property type="evidence" value="ECO:0007669"/>
    <property type="project" value="UniProtKB-UniRule"/>
</dbReference>
<feature type="binding site" evidence="8">
    <location>
        <position position="26"/>
    </location>
    <ligand>
        <name>3-phosphoshikimate</name>
        <dbReference type="ChEBI" id="CHEBI:145989"/>
    </ligand>
</feature>
<feature type="binding site" evidence="8">
    <location>
        <position position="21"/>
    </location>
    <ligand>
        <name>3-phosphoshikimate</name>
        <dbReference type="ChEBI" id="CHEBI:145989"/>
    </ligand>
</feature>
<dbReference type="Gene3D" id="3.65.10.10">
    <property type="entry name" value="Enolpyruvate transferase domain"/>
    <property type="match status" value="2"/>
</dbReference>
<feature type="binding site" evidence="8">
    <location>
        <position position="168"/>
    </location>
    <ligand>
        <name>3-phosphoshikimate</name>
        <dbReference type="ChEBI" id="CHEBI:145989"/>
    </ligand>
</feature>
<dbReference type="InterPro" id="IPR006264">
    <property type="entry name" value="EPSP_synthase"/>
</dbReference>
<dbReference type="NCBIfam" id="TIGR01356">
    <property type="entry name" value="aroA"/>
    <property type="match status" value="1"/>
</dbReference>
<feature type="binding site" evidence="8">
    <location>
        <position position="21"/>
    </location>
    <ligand>
        <name>phosphoenolpyruvate</name>
        <dbReference type="ChEBI" id="CHEBI:58702"/>
    </ligand>
</feature>
<dbReference type="AlphaFoldDB" id="A0A316U3S6"/>
<evidence type="ECO:0000256" key="7">
    <source>
        <dbReference type="ARBA" id="ARBA00044633"/>
    </source>
</evidence>
<feature type="binding site" evidence="8">
    <location>
        <position position="166"/>
    </location>
    <ligand>
        <name>3-phosphoshikimate</name>
        <dbReference type="ChEBI" id="CHEBI:145989"/>
    </ligand>
</feature>
<dbReference type="InterPro" id="IPR013792">
    <property type="entry name" value="RNA3'P_cycl/enolpyr_Trfase_a/b"/>
</dbReference>
<comment type="subcellular location">
    <subcellularLocation>
        <location evidence="8">Cytoplasm</location>
    </subcellularLocation>
</comment>
<evidence type="ECO:0000256" key="2">
    <source>
        <dbReference type="ARBA" id="ARBA00009948"/>
    </source>
</evidence>
<feature type="binding site" evidence="8">
    <location>
        <position position="340"/>
    </location>
    <ligand>
        <name>3-phosphoshikimate</name>
        <dbReference type="ChEBI" id="CHEBI:145989"/>
    </ligand>
</feature>